<gene>
    <name evidence="10" type="ORF">EII34_02485</name>
</gene>
<feature type="transmembrane region" description="Helical" evidence="8">
    <location>
        <begin position="48"/>
        <end position="67"/>
    </location>
</feature>
<organism evidence="10 11">
    <name type="scientific">Arachnia propionica</name>
    <dbReference type="NCBI Taxonomy" id="1750"/>
    <lineage>
        <taxon>Bacteria</taxon>
        <taxon>Bacillati</taxon>
        <taxon>Actinomycetota</taxon>
        <taxon>Actinomycetes</taxon>
        <taxon>Propionibacteriales</taxon>
        <taxon>Propionibacteriaceae</taxon>
        <taxon>Arachnia</taxon>
    </lineage>
</organism>
<dbReference type="Pfam" id="PF07690">
    <property type="entry name" value="MFS_1"/>
    <property type="match status" value="1"/>
</dbReference>
<protein>
    <submittedName>
        <fullName evidence="10">MFS transporter</fullName>
    </submittedName>
</protein>
<dbReference type="GO" id="GO:0022857">
    <property type="term" value="F:transmembrane transporter activity"/>
    <property type="evidence" value="ECO:0007669"/>
    <property type="project" value="InterPro"/>
</dbReference>
<feature type="domain" description="Major facilitator superfamily (MFS) profile" evidence="9">
    <location>
        <begin position="1"/>
        <end position="389"/>
    </location>
</feature>
<dbReference type="InterPro" id="IPR020846">
    <property type="entry name" value="MFS_dom"/>
</dbReference>
<dbReference type="Gene3D" id="1.20.1250.20">
    <property type="entry name" value="MFS general substrate transporter like domains"/>
    <property type="match status" value="1"/>
</dbReference>
<reference evidence="10 11" key="1">
    <citation type="submission" date="2018-11" db="EMBL/GenBank/DDBJ databases">
        <title>Genomes From Bacteria Associated with the Canine Oral Cavity: a Test Case for Automated Genome-Based Taxonomic Assignment.</title>
        <authorList>
            <person name="Coil D.A."/>
            <person name="Jospin G."/>
            <person name="Darling A.E."/>
            <person name="Wallis C."/>
            <person name="Davis I.J."/>
            <person name="Harris S."/>
            <person name="Eisen J.A."/>
            <person name="Holcombe L.J."/>
            <person name="O'Flynn C."/>
        </authorList>
    </citation>
    <scope>NUCLEOTIDE SEQUENCE [LARGE SCALE GENOMIC DNA]</scope>
    <source>
        <strain evidence="10 11">OH887_COT-365</strain>
    </source>
</reference>
<evidence type="ECO:0000256" key="1">
    <source>
        <dbReference type="ARBA" id="ARBA00004651"/>
    </source>
</evidence>
<evidence type="ECO:0000256" key="7">
    <source>
        <dbReference type="ARBA" id="ARBA00023136"/>
    </source>
</evidence>
<dbReference type="Proteomes" id="UP000280819">
    <property type="component" value="Unassembled WGS sequence"/>
</dbReference>
<feature type="transmembrane region" description="Helical" evidence="8">
    <location>
        <begin position="137"/>
        <end position="159"/>
    </location>
</feature>
<comment type="subcellular location">
    <subcellularLocation>
        <location evidence="1">Cell membrane</location>
        <topology evidence="1">Multi-pass membrane protein</topology>
    </subcellularLocation>
</comment>
<dbReference type="PANTHER" id="PTHR43271:SF2">
    <property type="entry name" value="BLL2771 PROTEIN"/>
    <property type="match status" value="1"/>
</dbReference>
<feature type="transmembrane region" description="Helical" evidence="8">
    <location>
        <begin position="362"/>
        <end position="386"/>
    </location>
</feature>
<feature type="transmembrane region" description="Helical" evidence="8">
    <location>
        <begin position="304"/>
        <end position="326"/>
    </location>
</feature>
<dbReference type="PANTHER" id="PTHR43271">
    <property type="entry name" value="BLL2771 PROTEIN"/>
    <property type="match status" value="1"/>
</dbReference>
<dbReference type="InterPro" id="IPR011701">
    <property type="entry name" value="MFS"/>
</dbReference>
<accession>A0A3P1TD54</accession>
<evidence type="ECO:0000256" key="8">
    <source>
        <dbReference type="SAM" id="Phobius"/>
    </source>
</evidence>
<dbReference type="SUPFAM" id="SSF103473">
    <property type="entry name" value="MFS general substrate transporter"/>
    <property type="match status" value="1"/>
</dbReference>
<dbReference type="GO" id="GO:0005886">
    <property type="term" value="C:plasma membrane"/>
    <property type="evidence" value="ECO:0007669"/>
    <property type="project" value="UniProtKB-SubCell"/>
</dbReference>
<evidence type="ECO:0000256" key="3">
    <source>
        <dbReference type="ARBA" id="ARBA00022448"/>
    </source>
</evidence>
<feature type="transmembrane region" description="Helical" evidence="8">
    <location>
        <begin position="79"/>
        <end position="98"/>
    </location>
</feature>
<keyword evidence="7 8" id="KW-0472">Membrane</keyword>
<dbReference type="PROSITE" id="PS50850">
    <property type="entry name" value="MFS"/>
    <property type="match status" value="1"/>
</dbReference>
<evidence type="ECO:0000256" key="4">
    <source>
        <dbReference type="ARBA" id="ARBA00022475"/>
    </source>
</evidence>
<dbReference type="OrthoDB" id="63984at2"/>
<sequence length="392" mass="39892">MPHSSPADAPATRGAVALLVATALAVLTQLYAAIPLFGPVSRSLGGDATFALATSFSLTYAIGFLIWGPISDRYGRKGVLVVAVGILSLTTLLCSFATSLPVLAILRAGQGLAAAGFAPVALAYLTERVAPSWRAAAIGAMSTAFLVAGILGQVVASMIAIRLGWAWFFVIFAVVLMVDSALLLVLLTKTTRRSDVPSLGLQFTALGRLMIRPGILLLSGAHVTLLLSFVALYTALGRQLVSLGQEASSVLLIRLAALPAMFLCLVAAPLIGRIGAMRVAQLGFGLSALGLLVASLSATTLPVVTVASIGFVSGVALAVPSMISLYSTTSAPNQGSGMAINGFMLFTGASLGPILANGVESFSALMLVLVGLLGLAELCLVILAGIRSAAGA</sequence>
<evidence type="ECO:0000313" key="11">
    <source>
        <dbReference type="Proteomes" id="UP000280819"/>
    </source>
</evidence>
<evidence type="ECO:0000256" key="2">
    <source>
        <dbReference type="ARBA" id="ARBA00008335"/>
    </source>
</evidence>
<evidence type="ECO:0000256" key="6">
    <source>
        <dbReference type="ARBA" id="ARBA00022989"/>
    </source>
</evidence>
<evidence type="ECO:0000256" key="5">
    <source>
        <dbReference type="ARBA" id="ARBA00022692"/>
    </source>
</evidence>
<keyword evidence="6 8" id="KW-1133">Transmembrane helix</keyword>
<dbReference type="EMBL" id="RQZG01000001">
    <property type="protein sequence ID" value="RRD07369.1"/>
    <property type="molecule type" value="Genomic_DNA"/>
</dbReference>
<dbReference type="InterPro" id="IPR036259">
    <property type="entry name" value="MFS_trans_sf"/>
</dbReference>
<feature type="transmembrane region" description="Helical" evidence="8">
    <location>
        <begin position="165"/>
        <end position="188"/>
    </location>
</feature>
<evidence type="ECO:0000259" key="9">
    <source>
        <dbReference type="PROSITE" id="PS50850"/>
    </source>
</evidence>
<keyword evidence="3" id="KW-0813">Transport</keyword>
<proteinExistence type="inferred from homology"/>
<feature type="transmembrane region" description="Helical" evidence="8">
    <location>
        <begin position="251"/>
        <end position="272"/>
    </location>
</feature>
<feature type="transmembrane region" description="Helical" evidence="8">
    <location>
        <begin position="209"/>
        <end position="231"/>
    </location>
</feature>
<comment type="caution">
    <text evidence="10">The sequence shown here is derived from an EMBL/GenBank/DDBJ whole genome shotgun (WGS) entry which is preliminary data.</text>
</comment>
<name>A0A3P1TD54_9ACTN</name>
<dbReference type="AlphaFoldDB" id="A0A3P1TD54"/>
<comment type="similarity">
    <text evidence="2">Belongs to the major facilitator superfamily.</text>
</comment>
<evidence type="ECO:0000313" key="10">
    <source>
        <dbReference type="EMBL" id="RRD07369.1"/>
    </source>
</evidence>
<keyword evidence="4" id="KW-1003">Cell membrane</keyword>
<keyword evidence="5 8" id="KW-0812">Transmembrane</keyword>
<feature type="transmembrane region" description="Helical" evidence="8">
    <location>
        <begin position="279"/>
        <end position="298"/>
    </location>
</feature>
<feature type="transmembrane region" description="Helical" evidence="8">
    <location>
        <begin position="104"/>
        <end position="125"/>
    </location>
</feature>
<feature type="transmembrane region" description="Helical" evidence="8">
    <location>
        <begin position="338"/>
        <end position="356"/>
    </location>
</feature>